<dbReference type="PIRSF" id="PIRSF000401">
    <property type="entry name" value="RPL11_MTase"/>
    <property type="match status" value="1"/>
</dbReference>
<organism evidence="7 8">
    <name type="scientific">Poritiphilus flavus</name>
    <dbReference type="NCBI Taxonomy" id="2697053"/>
    <lineage>
        <taxon>Bacteria</taxon>
        <taxon>Pseudomonadati</taxon>
        <taxon>Bacteroidota</taxon>
        <taxon>Flavobacteriia</taxon>
        <taxon>Flavobacteriales</taxon>
        <taxon>Flavobacteriaceae</taxon>
        <taxon>Poritiphilus</taxon>
    </lineage>
</organism>
<dbReference type="NCBIfam" id="NF001785">
    <property type="entry name" value="PRK00517.2-2"/>
    <property type="match status" value="1"/>
</dbReference>
<accession>A0A6L9E8R2</accession>
<dbReference type="EC" id="2.1.1.-" evidence="6"/>
<dbReference type="RefSeq" id="WP_161434164.1">
    <property type="nucleotide sequence ID" value="NZ_WXYO01000002.1"/>
</dbReference>
<proteinExistence type="inferred from homology"/>
<dbReference type="InterPro" id="IPR050078">
    <property type="entry name" value="Ribosomal_L11_MeTrfase_PrmA"/>
</dbReference>
<gene>
    <name evidence="6 7" type="primary">prmA</name>
    <name evidence="7" type="ORF">GTQ38_03835</name>
</gene>
<comment type="subcellular location">
    <subcellularLocation>
        <location evidence="6">Cytoplasm</location>
    </subcellularLocation>
</comment>
<comment type="catalytic activity">
    <reaction evidence="6">
        <text>L-lysyl-[protein] + 3 S-adenosyl-L-methionine = N(6),N(6),N(6)-trimethyl-L-lysyl-[protein] + 3 S-adenosyl-L-homocysteine + 3 H(+)</text>
        <dbReference type="Rhea" id="RHEA:54192"/>
        <dbReference type="Rhea" id="RHEA-COMP:9752"/>
        <dbReference type="Rhea" id="RHEA-COMP:13826"/>
        <dbReference type="ChEBI" id="CHEBI:15378"/>
        <dbReference type="ChEBI" id="CHEBI:29969"/>
        <dbReference type="ChEBI" id="CHEBI:57856"/>
        <dbReference type="ChEBI" id="CHEBI:59789"/>
        <dbReference type="ChEBI" id="CHEBI:61961"/>
    </reaction>
</comment>
<evidence type="ECO:0000256" key="1">
    <source>
        <dbReference type="ARBA" id="ARBA00009741"/>
    </source>
</evidence>
<dbReference type="InterPro" id="IPR004498">
    <property type="entry name" value="Ribosomal_PrmA_MeTrfase"/>
</dbReference>
<dbReference type="Proteomes" id="UP000475249">
    <property type="component" value="Unassembled WGS sequence"/>
</dbReference>
<dbReference type="AlphaFoldDB" id="A0A6L9E8R2"/>
<dbReference type="Gene3D" id="3.40.50.150">
    <property type="entry name" value="Vaccinia Virus protein VP39"/>
    <property type="match status" value="1"/>
</dbReference>
<dbReference type="CDD" id="cd02440">
    <property type="entry name" value="AdoMet_MTases"/>
    <property type="match status" value="1"/>
</dbReference>
<keyword evidence="4 6" id="KW-0808">Transferase</keyword>
<keyword evidence="3 6" id="KW-0489">Methyltransferase</keyword>
<keyword evidence="8" id="KW-1185">Reference proteome</keyword>
<evidence type="ECO:0000313" key="7">
    <source>
        <dbReference type="EMBL" id="NAS11116.1"/>
    </source>
</evidence>
<dbReference type="GO" id="GO:0005737">
    <property type="term" value="C:cytoplasm"/>
    <property type="evidence" value="ECO:0007669"/>
    <property type="project" value="UniProtKB-SubCell"/>
</dbReference>
<dbReference type="GO" id="GO:0005840">
    <property type="term" value="C:ribosome"/>
    <property type="evidence" value="ECO:0007669"/>
    <property type="project" value="UniProtKB-KW"/>
</dbReference>
<evidence type="ECO:0000256" key="4">
    <source>
        <dbReference type="ARBA" id="ARBA00022679"/>
    </source>
</evidence>
<feature type="binding site" evidence="6">
    <location>
        <position position="215"/>
    </location>
    <ligand>
        <name>S-adenosyl-L-methionine</name>
        <dbReference type="ChEBI" id="CHEBI:59789"/>
    </ligand>
</feature>
<keyword evidence="7" id="KW-0689">Ribosomal protein</keyword>
<feature type="binding site" evidence="6">
    <location>
        <position position="150"/>
    </location>
    <ligand>
        <name>S-adenosyl-L-methionine</name>
        <dbReference type="ChEBI" id="CHEBI:59789"/>
    </ligand>
</feature>
<dbReference type="PANTHER" id="PTHR43648:SF1">
    <property type="entry name" value="ELECTRON TRANSFER FLAVOPROTEIN BETA SUBUNIT LYSINE METHYLTRANSFERASE"/>
    <property type="match status" value="1"/>
</dbReference>
<evidence type="ECO:0000256" key="5">
    <source>
        <dbReference type="ARBA" id="ARBA00022691"/>
    </source>
</evidence>
<feature type="binding site" evidence="6">
    <location>
        <position position="172"/>
    </location>
    <ligand>
        <name>S-adenosyl-L-methionine</name>
        <dbReference type="ChEBI" id="CHEBI:59789"/>
    </ligand>
</feature>
<evidence type="ECO:0000256" key="3">
    <source>
        <dbReference type="ARBA" id="ARBA00022603"/>
    </source>
</evidence>
<comment type="function">
    <text evidence="6">Methylates ribosomal protein L11.</text>
</comment>
<feature type="binding site" evidence="6">
    <location>
        <position position="129"/>
    </location>
    <ligand>
        <name>S-adenosyl-L-methionine</name>
        <dbReference type="ChEBI" id="CHEBI:59789"/>
    </ligand>
</feature>
<dbReference type="EMBL" id="WXYO01000002">
    <property type="protein sequence ID" value="NAS11116.1"/>
    <property type="molecule type" value="Genomic_DNA"/>
</dbReference>
<dbReference type="GO" id="GO:0032259">
    <property type="term" value="P:methylation"/>
    <property type="evidence" value="ECO:0007669"/>
    <property type="project" value="UniProtKB-KW"/>
</dbReference>
<dbReference type="GO" id="GO:0008276">
    <property type="term" value="F:protein methyltransferase activity"/>
    <property type="evidence" value="ECO:0007669"/>
    <property type="project" value="UniProtKB-UniRule"/>
</dbReference>
<name>A0A6L9E8R2_9FLAO</name>
<dbReference type="Pfam" id="PF06325">
    <property type="entry name" value="PrmA"/>
    <property type="match status" value="1"/>
</dbReference>
<keyword evidence="5 6" id="KW-0949">S-adenosyl-L-methionine</keyword>
<comment type="caution">
    <text evidence="7">The sequence shown here is derived from an EMBL/GenBank/DDBJ whole genome shotgun (WGS) entry which is preliminary data.</text>
</comment>
<dbReference type="PANTHER" id="PTHR43648">
    <property type="entry name" value="ELECTRON TRANSFER FLAVOPROTEIN BETA SUBUNIT LYSINE METHYLTRANSFERASE"/>
    <property type="match status" value="1"/>
</dbReference>
<keyword evidence="7" id="KW-0687">Ribonucleoprotein</keyword>
<evidence type="ECO:0000256" key="6">
    <source>
        <dbReference type="HAMAP-Rule" id="MF_00735"/>
    </source>
</evidence>
<reference evidence="7 8" key="1">
    <citation type="submission" date="2020-01" db="EMBL/GenBank/DDBJ databases">
        <title>Bacteria diversity of Porities sp.</title>
        <authorList>
            <person name="Wang G."/>
        </authorList>
    </citation>
    <scope>NUCLEOTIDE SEQUENCE [LARGE SCALE GENOMIC DNA]</scope>
    <source>
        <strain evidence="7 8">R33</strain>
    </source>
</reference>
<sequence length="279" mass="31630">MGDYYLEYRFHIVPREPATEILIAELGELGFESFVETPEGLLAYISEQDWTENLLDQVQIFANKDFSITHERREIPQENWNAVWEQSFEPIEVGDLCVVRAPFHEPRGVKYEIVIEPKMSFGTGHHETTYLILRLLIDLNCEGKTVLDMGCGTGVLAILAAMKGADTIDAVDIDSWSYENTLENSRRNGQERIAVYQGDVSVLEKGKEYSLILANINRNVLLTDIPAYTEHLTSGGLMVLSGFYTEDLPLISQCCEENGLRLDNTLQKNNWQAAVYRLS</sequence>
<comment type="similarity">
    <text evidence="1 6">Belongs to the methyltransferase superfamily. PrmA family.</text>
</comment>
<dbReference type="InterPro" id="IPR029063">
    <property type="entry name" value="SAM-dependent_MTases_sf"/>
</dbReference>
<evidence type="ECO:0000256" key="2">
    <source>
        <dbReference type="ARBA" id="ARBA00022490"/>
    </source>
</evidence>
<evidence type="ECO:0000313" key="8">
    <source>
        <dbReference type="Proteomes" id="UP000475249"/>
    </source>
</evidence>
<protein>
    <recommendedName>
        <fullName evidence="6">Ribosomal protein L11 methyltransferase</fullName>
        <shortName evidence="6">L11 Mtase</shortName>
        <ecNumber evidence="6">2.1.1.-</ecNumber>
    </recommendedName>
</protein>
<dbReference type="HAMAP" id="MF_00735">
    <property type="entry name" value="Methyltr_PrmA"/>
    <property type="match status" value="1"/>
</dbReference>
<dbReference type="SUPFAM" id="SSF53335">
    <property type="entry name" value="S-adenosyl-L-methionine-dependent methyltransferases"/>
    <property type="match status" value="1"/>
</dbReference>
<keyword evidence="2 6" id="KW-0963">Cytoplasm</keyword>